<reference evidence="1 2" key="1">
    <citation type="submission" date="2018-08" db="EMBL/GenBank/DDBJ databases">
        <title>A genome reference for cultivated species of the human gut microbiota.</title>
        <authorList>
            <person name="Zou Y."/>
            <person name="Xue W."/>
            <person name="Luo G."/>
        </authorList>
    </citation>
    <scope>NUCLEOTIDE SEQUENCE [LARGE SCALE GENOMIC DNA]</scope>
    <source>
        <strain evidence="1 2">OM03-4</strain>
    </source>
</reference>
<proteinExistence type="predicted"/>
<comment type="caution">
    <text evidence="1">The sequence shown here is derived from an EMBL/GenBank/DDBJ whole genome shotgun (WGS) entry which is preliminary data.</text>
</comment>
<organism evidence="1 2">
    <name type="scientific">Bacteroides uniformis</name>
    <dbReference type="NCBI Taxonomy" id="820"/>
    <lineage>
        <taxon>Bacteria</taxon>
        <taxon>Pseudomonadati</taxon>
        <taxon>Bacteroidota</taxon>
        <taxon>Bacteroidia</taxon>
        <taxon>Bacteroidales</taxon>
        <taxon>Bacteroidaceae</taxon>
        <taxon>Bacteroides</taxon>
    </lineage>
</organism>
<dbReference type="RefSeq" id="WP_117599918.1">
    <property type="nucleotide sequence ID" value="NZ_QSVA01000003.1"/>
</dbReference>
<protein>
    <submittedName>
        <fullName evidence="1">Uncharacterized protein</fullName>
    </submittedName>
</protein>
<dbReference type="Proteomes" id="UP000260759">
    <property type="component" value="Unassembled WGS sequence"/>
</dbReference>
<evidence type="ECO:0000313" key="2">
    <source>
        <dbReference type="Proteomes" id="UP000260759"/>
    </source>
</evidence>
<accession>A0A3E5F4H5</accession>
<name>A0A3E5F4H5_BACUN</name>
<gene>
    <name evidence="1" type="ORF">DXB37_05365</name>
</gene>
<dbReference type="AlphaFoldDB" id="A0A3E5F4H5"/>
<evidence type="ECO:0000313" key="1">
    <source>
        <dbReference type="EMBL" id="RGN95999.1"/>
    </source>
</evidence>
<dbReference type="EMBL" id="QSVA01000003">
    <property type="protein sequence ID" value="RGN95999.1"/>
    <property type="molecule type" value="Genomic_DNA"/>
</dbReference>
<sequence length="455" mass="52773">MDYLAIIRKADFVDLFKYGKLNVYSAINFDGNIKAHANDDDLFEKLTKSMNLFEYSFEYMVIHFVSDNGNEYPYPINIEDVRGLYTFDEEAKKEMNVSFDSRIRLHVSPWGEKFKALYNNQLMSQSKRGIDNLWAIFDLSETDRKMCESIITDDVVSEVFDELFSYKRPTGEQSIWTYLLRYERHSFYPKNTKGYFCDYIHVACNWMAKTEMQNDVATETTLYNLIKESPATDFKPLSQIAINSNLPSRTDEVAKCQFAVAAPLFLLMKDKFGSGFSIDFKTIDYAKTFGFECSVAVYLLGLTLGYDKTYDAYYDFVKLPIFELRTENQEANKLDLVQESNEKEIYSENRNENVAVDLSSEDTINGKDISTTDTNFLTIEQKAPLVQQGQLFVMESVNKKQPIAWLRLKNKNDNDFKPAFNDKEVSTLRSMGYKIAKRFSKEEKSYIISQGYEVS</sequence>